<dbReference type="EC" id="1.3.1.76" evidence="2"/>
<dbReference type="InterPro" id="IPR006367">
    <property type="entry name" value="Sirohaem_synthase_N"/>
</dbReference>
<dbReference type="NCBIfam" id="TIGR01470">
    <property type="entry name" value="cysG_Nterm"/>
    <property type="match status" value="1"/>
</dbReference>
<evidence type="ECO:0000256" key="6">
    <source>
        <dbReference type="ARBA" id="ARBA00047561"/>
    </source>
</evidence>
<dbReference type="GO" id="GO:0043115">
    <property type="term" value="F:precorrin-2 dehydrogenase activity"/>
    <property type="evidence" value="ECO:0007669"/>
    <property type="project" value="UniProtKB-EC"/>
</dbReference>
<dbReference type="Gene3D" id="3.40.50.720">
    <property type="entry name" value="NAD(P)-binding Rossmann-like Domain"/>
    <property type="match status" value="1"/>
</dbReference>
<evidence type="ECO:0000313" key="9">
    <source>
        <dbReference type="Proteomes" id="UP000215433"/>
    </source>
</evidence>
<dbReference type="EMBL" id="NEWD01000015">
    <property type="protein sequence ID" value="OXN00536.1"/>
    <property type="molecule type" value="Genomic_DNA"/>
</dbReference>
<keyword evidence="9" id="KW-1185">Reference proteome</keyword>
<dbReference type="SUPFAM" id="SSF51735">
    <property type="entry name" value="NAD(P)-binding Rossmann-fold domains"/>
    <property type="match status" value="1"/>
</dbReference>
<evidence type="ECO:0000256" key="5">
    <source>
        <dbReference type="ARBA" id="ARBA00023244"/>
    </source>
</evidence>
<dbReference type="GO" id="GO:0004325">
    <property type="term" value="F:ferrochelatase activity"/>
    <property type="evidence" value="ECO:0007669"/>
    <property type="project" value="InterPro"/>
</dbReference>
<dbReference type="InterPro" id="IPR036291">
    <property type="entry name" value="NAD(P)-bd_dom_sf"/>
</dbReference>
<accession>A0A229VYB1</accession>
<dbReference type="Pfam" id="PF13241">
    <property type="entry name" value="NAD_binding_7"/>
    <property type="match status" value="1"/>
</dbReference>
<evidence type="ECO:0000313" key="8">
    <source>
        <dbReference type="EMBL" id="OXN00536.1"/>
    </source>
</evidence>
<comment type="caution">
    <text evidence="8">The sequence shown here is derived from an EMBL/GenBank/DDBJ whole genome shotgun (WGS) entry which is preliminary data.</text>
</comment>
<comment type="catalytic activity">
    <reaction evidence="6">
        <text>precorrin-2 + NAD(+) = sirohydrochlorin + NADH + 2 H(+)</text>
        <dbReference type="Rhea" id="RHEA:15613"/>
        <dbReference type="ChEBI" id="CHEBI:15378"/>
        <dbReference type="ChEBI" id="CHEBI:57540"/>
        <dbReference type="ChEBI" id="CHEBI:57945"/>
        <dbReference type="ChEBI" id="CHEBI:58351"/>
        <dbReference type="ChEBI" id="CHEBI:58827"/>
        <dbReference type="EC" id="1.3.1.76"/>
    </reaction>
</comment>
<name>A0A229VYB1_9BIFI</name>
<keyword evidence="5" id="KW-0627">Porphyrin biosynthesis</keyword>
<proteinExistence type="predicted"/>
<evidence type="ECO:0000256" key="1">
    <source>
        <dbReference type="ARBA" id="ARBA00005010"/>
    </source>
</evidence>
<dbReference type="AlphaFoldDB" id="A0A229VYB1"/>
<dbReference type="InterPro" id="IPR028161">
    <property type="entry name" value="Met8-like"/>
</dbReference>
<dbReference type="OrthoDB" id="9815856at2"/>
<comment type="pathway">
    <text evidence="1">Porphyrin-containing compound metabolism; siroheme biosynthesis; sirohydrochlorin from precorrin-2: step 1/1.</text>
</comment>
<dbReference type="Proteomes" id="UP000215433">
    <property type="component" value="Unassembled WGS sequence"/>
</dbReference>
<dbReference type="RefSeq" id="WP_093960391.1">
    <property type="nucleotide sequence ID" value="NZ_NEWD01000015.1"/>
</dbReference>
<dbReference type="PANTHER" id="PTHR35330">
    <property type="entry name" value="SIROHEME BIOSYNTHESIS PROTEIN MET8"/>
    <property type="match status" value="1"/>
</dbReference>
<gene>
    <name evidence="8" type="ORF">Tam10B_1225</name>
</gene>
<keyword evidence="4" id="KW-0520">NAD</keyword>
<dbReference type="PANTHER" id="PTHR35330:SF1">
    <property type="entry name" value="SIROHEME BIOSYNTHESIS PROTEIN MET8"/>
    <property type="match status" value="1"/>
</dbReference>
<keyword evidence="3" id="KW-0560">Oxidoreductase</keyword>
<dbReference type="UniPathway" id="UPA00262">
    <property type="reaction ID" value="UER00222"/>
</dbReference>
<feature type="compositionally biased region" description="Gly residues" evidence="7">
    <location>
        <begin position="1"/>
        <end position="11"/>
    </location>
</feature>
<evidence type="ECO:0000256" key="7">
    <source>
        <dbReference type="SAM" id="MobiDB-lite"/>
    </source>
</evidence>
<organism evidence="8 9">
    <name type="scientific">Bifidobacterium vansinderenii</name>
    <dbReference type="NCBI Taxonomy" id="1984871"/>
    <lineage>
        <taxon>Bacteria</taxon>
        <taxon>Bacillati</taxon>
        <taxon>Actinomycetota</taxon>
        <taxon>Actinomycetes</taxon>
        <taxon>Bifidobacteriales</taxon>
        <taxon>Bifidobacteriaceae</taxon>
        <taxon>Bifidobacterium</taxon>
    </lineage>
</organism>
<protein>
    <recommendedName>
        <fullName evidence="2">precorrin-2 dehydrogenase</fullName>
        <ecNumber evidence="2">1.3.1.76</ecNumber>
    </recommendedName>
</protein>
<sequence>MTEGSASGGANGDVDGAESPRPYPVNLDIRGRLAVVVGGGHVAARKVASLLRSGAHVTVISPAIDPRIADEVERGRVAWVDKPYKSGDNLFAAGRDDDQTDLGHDGDAGLARAFIVIACTDDPAVNALVVHDARAAGVPLINNAADPVQSNFGNVAVTEHDGLMVTVSTYGKDPSRARKVKERITRWLWELSGRAT</sequence>
<evidence type="ECO:0000256" key="2">
    <source>
        <dbReference type="ARBA" id="ARBA00012400"/>
    </source>
</evidence>
<dbReference type="GO" id="GO:0019354">
    <property type="term" value="P:siroheme biosynthetic process"/>
    <property type="evidence" value="ECO:0007669"/>
    <property type="project" value="UniProtKB-UniPathway"/>
</dbReference>
<reference evidence="8 9" key="1">
    <citation type="submission" date="2017-05" db="EMBL/GenBank/DDBJ databases">
        <title>Bifidobacterium vansinderenii sp. nov.</title>
        <authorList>
            <person name="Lugli G.A."/>
            <person name="Duranti S."/>
            <person name="Mangifesta M."/>
        </authorList>
    </citation>
    <scope>NUCLEOTIDE SEQUENCE [LARGE SCALE GENOMIC DNA]</scope>
    <source>
        <strain evidence="8 9">Tam10B</strain>
    </source>
</reference>
<evidence type="ECO:0000256" key="3">
    <source>
        <dbReference type="ARBA" id="ARBA00023002"/>
    </source>
</evidence>
<evidence type="ECO:0000256" key="4">
    <source>
        <dbReference type="ARBA" id="ARBA00023027"/>
    </source>
</evidence>
<feature type="region of interest" description="Disordered" evidence="7">
    <location>
        <begin position="1"/>
        <end position="23"/>
    </location>
</feature>